<evidence type="ECO:0000313" key="2">
    <source>
        <dbReference type="EMBL" id="CAL1353672.1"/>
    </source>
</evidence>
<dbReference type="Proteomes" id="UP001497516">
    <property type="component" value="Chromosome 1"/>
</dbReference>
<proteinExistence type="predicted"/>
<feature type="region of interest" description="Disordered" evidence="1">
    <location>
        <begin position="38"/>
        <end position="89"/>
    </location>
</feature>
<organism evidence="2 3">
    <name type="scientific">Linum trigynum</name>
    <dbReference type="NCBI Taxonomy" id="586398"/>
    <lineage>
        <taxon>Eukaryota</taxon>
        <taxon>Viridiplantae</taxon>
        <taxon>Streptophyta</taxon>
        <taxon>Embryophyta</taxon>
        <taxon>Tracheophyta</taxon>
        <taxon>Spermatophyta</taxon>
        <taxon>Magnoliopsida</taxon>
        <taxon>eudicotyledons</taxon>
        <taxon>Gunneridae</taxon>
        <taxon>Pentapetalae</taxon>
        <taxon>rosids</taxon>
        <taxon>fabids</taxon>
        <taxon>Malpighiales</taxon>
        <taxon>Linaceae</taxon>
        <taxon>Linum</taxon>
    </lineage>
</organism>
<evidence type="ECO:0000256" key="1">
    <source>
        <dbReference type="SAM" id="MobiDB-lite"/>
    </source>
</evidence>
<accession>A0AAV2CCD0</accession>
<reference evidence="2 3" key="1">
    <citation type="submission" date="2024-04" db="EMBL/GenBank/DDBJ databases">
        <authorList>
            <person name="Fracassetti M."/>
        </authorList>
    </citation>
    <scope>NUCLEOTIDE SEQUENCE [LARGE SCALE GENOMIC DNA]</scope>
</reference>
<dbReference type="AlphaFoldDB" id="A0AAV2CCD0"/>
<dbReference type="EMBL" id="OZ034813">
    <property type="protein sequence ID" value="CAL1353672.1"/>
    <property type="molecule type" value="Genomic_DNA"/>
</dbReference>
<feature type="compositionally biased region" description="Basic and acidic residues" evidence="1">
    <location>
        <begin position="61"/>
        <end position="73"/>
    </location>
</feature>
<evidence type="ECO:0000313" key="3">
    <source>
        <dbReference type="Proteomes" id="UP001497516"/>
    </source>
</evidence>
<gene>
    <name evidence="2" type="ORF">LTRI10_LOCUS1554</name>
</gene>
<sequence>MCNYIVITSPPHGDQTGGIHRIPPDGGNCWVYGSGLAAPRKQSDTAPERSGVLAPSCPRLHSREDHGLGEGRTRGRRSQMPNDAVLIRH</sequence>
<keyword evidence="3" id="KW-1185">Reference proteome</keyword>
<name>A0AAV2CCD0_9ROSI</name>
<protein>
    <submittedName>
        <fullName evidence="2">Uncharacterized protein</fullName>
    </submittedName>
</protein>